<evidence type="ECO:0000313" key="1">
    <source>
        <dbReference type="EMBL" id="VDP46935.1"/>
    </source>
</evidence>
<dbReference type="AlphaFoldDB" id="A0A183J8S0"/>
<dbReference type="WBParaSite" id="SBAD_0001267301-mRNA-1">
    <property type="protein sequence ID" value="SBAD_0001267301-mRNA-1"/>
    <property type="gene ID" value="SBAD_0001267301"/>
</dbReference>
<organism evidence="3">
    <name type="scientific">Soboliphyme baturini</name>
    <dbReference type="NCBI Taxonomy" id="241478"/>
    <lineage>
        <taxon>Eukaryota</taxon>
        <taxon>Metazoa</taxon>
        <taxon>Ecdysozoa</taxon>
        <taxon>Nematoda</taxon>
        <taxon>Enoplea</taxon>
        <taxon>Dorylaimia</taxon>
        <taxon>Dioctophymatida</taxon>
        <taxon>Dioctophymatoidea</taxon>
        <taxon>Soboliphymatidae</taxon>
        <taxon>Soboliphyme</taxon>
    </lineage>
</organism>
<evidence type="ECO:0000313" key="3">
    <source>
        <dbReference type="WBParaSite" id="SBAD_0001267301-mRNA-1"/>
    </source>
</evidence>
<reference evidence="1 2" key="2">
    <citation type="submission" date="2018-11" db="EMBL/GenBank/DDBJ databases">
        <authorList>
            <consortium name="Pathogen Informatics"/>
        </authorList>
    </citation>
    <scope>NUCLEOTIDE SEQUENCE [LARGE SCALE GENOMIC DNA]</scope>
</reference>
<keyword evidence="2" id="KW-1185">Reference proteome</keyword>
<dbReference type="Proteomes" id="UP000270296">
    <property type="component" value="Unassembled WGS sequence"/>
</dbReference>
<sequence>MKKMDEEVHEHVKDLQKFIVGDFNAKFRPQQNNTSPSGPIWITIKGKTCVTD</sequence>
<evidence type="ECO:0000313" key="2">
    <source>
        <dbReference type="Proteomes" id="UP000270296"/>
    </source>
</evidence>
<reference evidence="3" key="1">
    <citation type="submission" date="2016-06" db="UniProtKB">
        <authorList>
            <consortium name="WormBaseParasite"/>
        </authorList>
    </citation>
    <scope>IDENTIFICATION</scope>
</reference>
<accession>A0A183J8S0</accession>
<gene>
    <name evidence="1" type="ORF">SBAD_LOCUS12268</name>
</gene>
<protein>
    <submittedName>
        <fullName evidence="3">Endo/exonuclease/phosphatase domain-containing protein</fullName>
    </submittedName>
</protein>
<name>A0A183J8S0_9BILA</name>
<proteinExistence type="predicted"/>
<dbReference type="EMBL" id="UZAM01017336">
    <property type="protein sequence ID" value="VDP46935.1"/>
    <property type="molecule type" value="Genomic_DNA"/>
</dbReference>